<name>A0A6J5GQJ0_9BURK</name>
<proteinExistence type="predicted"/>
<protein>
    <submittedName>
        <fullName evidence="1">Uncharacterized protein</fullName>
    </submittedName>
</protein>
<organism evidence="1 2">
    <name type="scientific">Paraburkholderia caffeinitolerans</name>
    <dbReference type="NCBI Taxonomy" id="1723730"/>
    <lineage>
        <taxon>Bacteria</taxon>
        <taxon>Pseudomonadati</taxon>
        <taxon>Pseudomonadota</taxon>
        <taxon>Betaproteobacteria</taxon>
        <taxon>Burkholderiales</taxon>
        <taxon>Burkholderiaceae</taxon>
        <taxon>Paraburkholderia</taxon>
    </lineage>
</organism>
<evidence type="ECO:0000313" key="1">
    <source>
        <dbReference type="EMBL" id="CAB3803400.1"/>
    </source>
</evidence>
<reference evidence="1 2" key="1">
    <citation type="submission" date="2020-04" db="EMBL/GenBank/DDBJ databases">
        <authorList>
            <person name="De Canck E."/>
        </authorList>
    </citation>
    <scope>NUCLEOTIDE SEQUENCE [LARGE SCALE GENOMIC DNA]</scope>
    <source>
        <strain evidence="1 2">LMG 28688</strain>
    </source>
</reference>
<dbReference type="EMBL" id="CADIKL010000040">
    <property type="protein sequence ID" value="CAB3803400.1"/>
    <property type="molecule type" value="Genomic_DNA"/>
</dbReference>
<gene>
    <name evidence="1" type="ORF">LMG28688_05780</name>
</gene>
<keyword evidence="2" id="KW-1185">Reference proteome</keyword>
<accession>A0A6J5GQJ0</accession>
<evidence type="ECO:0000313" key="2">
    <source>
        <dbReference type="Proteomes" id="UP000494119"/>
    </source>
</evidence>
<sequence>MKIRVHIDRLVLDGVPLPSGSSGLETARLRSAVESELAKLLARSGLGPELAAGRRLARIDAPPLQAASDRPATGHGMGQAIAHSVHGALAGAGAVKKGKMP</sequence>
<dbReference type="Proteomes" id="UP000494119">
    <property type="component" value="Unassembled WGS sequence"/>
</dbReference>
<dbReference type="RefSeq" id="WP_175197597.1">
    <property type="nucleotide sequence ID" value="NZ_CADIKL010000040.1"/>
</dbReference>
<dbReference type="AlphaFoldDB" id="A0A6J5GQJ0"/>